<keyword evidence="1" id="KW-0238">DNA-binding</keyword>
<name>A0A0S2HUT5_9BACT</name>
<dbReference type="KEGG" id="blq:L21SP5_00141"/>
<feature type="domain" description="HTH cro/C1-type" evidence="2">
    <location>
        <begin position="7"/>
        <end position="61"/>
    </location>
</feature>
<dbReference type="Pfam" id="PF01381">
    <property type="entry name" value="HTH_3"/>
    <property type="match status" value="1"/>
</dbReference>
<dbReference type="AlphaFoldDB" id="A0A0S2HUT5"/>
<accession>A0A0S2HUT5</accession>
<dbReference type="InterPro" id="IPR001387">
    <property type="entry name" value="Cro/C1-type_HTH"/>
</dbReference>
<dbReference type="EMBL" id="CP013118">
    <property type="protein sequence ID" value="ALO13821.1"/>
    <property type="molecule type" value="Genomic_DNA"/>
</dbReference>
<dbReference type="STRING" id="1307839.L21SP5_00141"/>
<dbReference type="OrthoDB" id="881869at2"/>
<reference evidence="3 4" key="1">
    <citation type="submission" date="2015-11" db="EMBL/GenBank/DDBJ databases">
        <title>Description and complete genome sequence of a novel strain predominating in hypersaline microbial mats and representing a new family of the Bacteriodetes phylum.</title>
        <authorList>
            <person name="Spring S."/>
            <person name="Bunk B."/>
            <person name="Sproer C."/>
            <person name="Klenk H.-P."/>
        </authorList>
    </citation>
    <scope>NUCLEOTIDE SEQUENCE [LARGE SCALE GENOMIC DNA]</scope>
    <source>
        <strain evidence="3 4">L21-Spi-D4</strain>
    </source>
</reference>
<dbReference type="PATRIC" id="fig|1307839.3.peg.155"/>
<gene>
    <name evidence="3" type="primary">immR_3</name>
    <name evidence="3" type="ORF">L21SP5_00141</name>
</gene>
<evidence type="ECO:0000313" key="4">
    <source>
        <dbReference type="Proteomes" id="UP000064893"/>
    </source>
</evidence>
<dbReference type="InterPro" id="IPR010982">
    <property type="entry name" value="Lambda_DNA-bd_dom_sf"/>
</dbReference>
<dbReference type="SUPFAM" id="SSF47413">
    <property type="entry name" value="lambda repressor-like DNA-binding domains"/>
    <property type="match status" value="1"/>
</dbReference>
<dbReference type="SMART" id="SM00530">
    <property type="entry name" value="HTH_XRE"/>
    <property type="match status" value="1"/>
</dbReference>
<evidence type="ECO:0000256" key="1">
    <source>
        <dbReference type="ARBA" id="ARBA00023125"/>
    </source>
</evidence>
<dbReference type="NCBIfam" id="NF041951">
    <property type="entry name" value="phage_RstR"/>
    <property type="match status" value="1"/>
</dbReference>
<dbReference type="InterPro" id="IPR049639">
    <property type="entry name" value="RstR"/>
</dbReference>
<dbReference type="PANTHER" id="PTHR46558:SF11">
    <property type="entry name" value="HTH-TYPE TRANSCRIPTIONAL REGULATOR XRE"/>
    <property type="match status" value="1"/>
</dbReference>
<evidence type="ECO:0000259" key="2">
    <source>
        <dbReference type="PROSITE" id="PS50943"/>
    </source>
</evidence>
<dbReference type="Proteomes" id="UP000064893">
    <property type="component" value="Chromosome"/>
</dbReference>
<dbReference type="GO" id="GO:0003677">
    <property type="term" value="F:DNA binding"/>
    <property type="evidence" value="ECO:0007669"/>
    <property type="project" value="UniProtKB-KW"/>
</dbReference>
<proteinExistence type="predicted"/>
<dbReference type="PROSITE" id="PS50943">
    <property type="entry name" value="HTH_CROC1"/>
    <property type="match status" value="1"/>
</dbReference>
<dbReference type="PANTHER" id="PTHR46558">
    <property type="entry name" value="TRACRIPTIONAL REGULATORY PROTEIN-RELATED-RELATED"/>
    <property type="match status" value="1"/>
</dbReference>
<dbReference type="Gene3D" id="1.10.260.40">
    <property type="entry name" value="lambda repressor-like DNA-binding domains"/>
    <property type="match status" value="1"/>
</dbReference>
<protein>
    <submittedName>
        <fullName evidence="3">HTH-type transcriptional regulator ImmR</fullName>
    </submittedName>
</protein>
<dbReference type="CDD" id="cd00093">
    <property type="entry name" value="HTH_XRE"/>
    <property type="match status" value="1"/>
</dbReference>
<dbReference type="RefSeq" id="WP_057951446.1">
    <property type="nucleotide sequence ID" value="NZ_CP013118.1"/>
</dbReference>
<evidence type="ECO:0000313" key="3">
    <source>
        <dbReference type="EMBL" id="ALO13821.1"/>
    </source>
</evidence>
<sequence>MTLGQHITALRKEKKLSQSELGKQAGTSGDLIGRYERDEVKPSIDVIIRIADALNVSIDYLVGKTTLELNQDMLKRFQEVSTLPENAKKQIYMVMDALIRDFKTGQAYADK</sequence>
<organism evidence="3 4">
    <name type="scientific">Salinivirga cyanobacteriivorans</name>
    <dbReference type="NCBI Taxonomy" id="1307839"/>
    <lineage>
        <taxon>Bacteria</taxon>
        <taxon>Pseudomonadati</taxon>
        <taxon>Bacteroidota</taxon>
        <taxon>Bacteroidia</taxon>
        <taxon>Bacteroidales</taxon>
        <taxon>Salinivirgaceae</taxon>
        <taxon>Salinivirga</taxon>
    </lineage>
</organism>
<keyword evidence="4" id="KW-1185">Reference proteome</keyword>